<dbReference type="SUPFAM" id="SSF56235">
    <property type="entry name" value="N-terminal nucleophile aminohydrolases (Ntn hydrolases)"/>
    <property type="match status" value="1"/>
</dbReference>
<gene>
    <name evidence="1" type="ORF">METZ01_LOCUS284803</name>
</gene>
<organism evidence="1">
    <name type="scientific">marine metagenome</name>
    <dbReference type="NCBI Taxonomy" id="408172"/>
    <lineage>
        <taxon>unclassified sequences</taxon>
        <taxon>metagenomes</taxon>
        <taxon>ecological metagenomes</taxon>
    </lineage>
</organism>
<evidence type="ECO:0000313" key="1">
    <source>
        <dbReference type="EMBL" id="SVC31949.1"/>
    </source>
</evidence>
<protein>
    <recommendedName>
        <fullName evidence="2">Peptidase</fullName>
    </recommendedName>
</protein>
<accession>A0A382L5N3</accession>
<dbReference type="InterPro" id="IPR029055">
    <property type="entry name" value="Ntn_hydrolases_N"/>
</dbReference>
<feature type="non-terminal residue" evidence="1">
    <location>
        <position position="1"/>
    </location>
</feature>
<dbReference type="EMBL" id="UINC01084895">
    <property type="protein sequence ID" value="SVC31949.1"/>
    <property type="molecule type" value="Genomic_DNA"/>
</dbReference>
<evidence type="ECO:0008006" key="2">
    <source>
        <dbReference type="Google" id="ProtNLM"/>
    </source>
</evidence>
<dbReference type="Gene3D" id="3.60.20.10">
    <property type="entry name" value="Glutamine Phosphoribosylpyrophosphate, subunit 1, domain 1"/>
    <property type="match status" value="1"/>
</dbReference>
<name>A0A382L5N3_9ZZZZ</name>
<dbReference type="AlphaFoldDB" id="A0A382L5N3"/>
<proteinExistence type="predicted"/>
<reference evidence="1" key="1">
    <citation type="submission" date="2018-05" db="EMBL/GenBank/DDBJ databases">
        <authorList>
            <person name="Lanie J.A."/>
            <person name="Ng W.-L."/>
            <person name="Kazmierczak K.M."/>
            <person name="Andrzejewski T.M."/>
            <person name="Davidsen T.M."/>
            <person name="Wayne K.J."/>
            <person name="Tettelin H."/>
            <person name="Glass J.I."/>
            <person name="Rusch D."/>
            <person name="Podicherti R."/>
            <person name="Tsui H.-C.T."/>
            <person name="Winkler M.E."/>
        </authorList>
    </citation>
    <scope>NUCLEOTIDE SEQUENCE</scope>
</reference>
<sequence>IADTRITTDTERLTARKVSIHEYGEHPMFVVTSGLRSVRDKALTYFDEVIDEAEHFDKLYKAVNALAKQIGRVAKEDEKALKKSGLRFNLHALVGGQLENDDEHRLYMLYPQGNWLEVSQASPYYIIGESGYGKSLLDRVLRYDTPLEMALKAGYLAFDATRNSTIDVAFPLDVVLHRRDTQKMVERRFEEEEMQELSSWWQQSITEQLAKAPTAWMNEIFSELGEQSAIFERAQSH</sequence>